<feature type="signal peptide" evidence="3">
    <location>
        <begin position="1"/>
        <end position="21"/>
    </location>
</feature>
<name>A0A6N3AH61_CLOSY</name>
<dbReference type="NCBIfam" id="NF037995">
    <property type="entry name" value="TRAP_S1"/>
    <property type="match status" value="1"/>
</dbReference>
<evidence type="ECO:0000313" key="4">
    <source>
        <dbReference type="EMBL" id="MCK0087431.1"/>
    </source>
</evidence>
<reference evidence="5" key="1">
    <citation type="submission" date="2019-11" db="EMBL/GenBank/DDBJ databases">
        <authorList>
            <person name="Feng L."/>
        </authorList>
    </citation>
    <scope>NUCLEOTIDE SEQUENCE</scope>
    <source>
        <strain evidence="5">CsymbiosumLFYP84</strain>
    </source>
</reference>
<evidence type="ECO:0000256" key="3">
    <source>
        <dbReference type="SAM" id="SignalP"/>
    </source>
</evidence>
<feature type="region of interest" description="Disordered" evidence="2">
    <location>
        <begin position="24"/>
        <end position="47"/>
    </location>
</feature>
<dbReference type="GO" id="GO:0055085">
    <property type="term" value="P:transmembrane transport"/>
    <property type="evidence" value="ECO:0007669"/>
    <property type="project" value="InterPro"/>
</dbReference>
<organism evidence="5">
    <name type="scientific">Clostridium symbiosum</name>
    <name type="common">Bacteroides symbiosus</name>
    <dbReference type="NCBI Taxonomy" id="1512"/>
    <lineage>
        <taxon>Bacteria</taxon>
        <taxon>Bacillati</taxon>
        <taxon>Bacillota</taxon>
        <taxon>Clostridia</taxon>
        <taxon>Lachnospirales</taxon>
        <taxon>Lachnospiraceae</taxon>
        <taxon>Otoolea</taxon>
    </lineage>
</organism>
<evidence type="ECO:0000256" key="1">
    <source>
        <dbReference type="ARBA" id="ARBA00022729"/>
    </source>
</evidence>
<accession>A0A6N3AH61</accession>
<keyword evidence="1 3" id="KW-0732">Signal</keyword>
<proteinExistence type="predicted"/>
<dbReference type="PANTHER" id="PTHR33376:SF4">
    <property type="entry name" value="SIALIC ACID-BINDING PERIPLASMIC PROTEIN SIAP"/>
    <property type="match status" value="1"/>
</dbReference>
<dbReference type="AlphaFoldDB" id="A0A6N3AH61"/>
<gene>
    <name evidence="5" type="primary">siaP_2</name>
    <name evidence="5" type="ORF">CSLFYP84_00899</name>
    <name evidence="4" type="ORF">K5I21_16425</name>
</gene>
<evidence type="ECO:0000256" key="2">
    <source>
        <dbReference type="SAM" id="MobiDB-lite"/>
    </source>
</evidence>
<dbReference type="InterPro" id="IPR018389">
    <property type="entry name" value="DctP_fam"/>
</dbReference>
<dbReference type="PANTHER" id="PTHR33376">
    <property type="match status" value="1"/>
</dbReference>
<reference evidence="4" key="2">
    <citation type="journal article" date="2022" name="Cell Host Microbe">
        <title>Colonization of the live biotherapeutic product VE303 and modulation of the microbiota and metabolites in healthy volunteers.</title>
        <authorList>
            <person name="Dsouza M."/>
            <person name="Menon R."/>
            <person name="Crossette E."/>
            <person name="Bhattarai S.K."/>
            <person name="Schneider J."/>
            <person name="Kim Y.G."/>
            <person name="Reddy S."/>
            <person name="Caballero S."/>
            <person name="Felix C."/>
            <person name="Cornacchione L."/>
            <person name="Hendrickson J."/>
            <person name="Watson A.R."/>
            <person name="Minot S.S."/>
            <person name="Greenfield N."/>
            <person name="Schopf L."/>
            <person name="Szabady R."/>
            <person name="Patarroyo J."/>
            <person name="Smith W."/>
            <person name="Harrison P."/>
            <person name="Kuijper E.J."/>
            <person name="Kelly C.P."/>
            <person name="Olle B."/>
            <person name="Bobilev D."/>
            <person name="Silber J.L."/>
            <person name="Bucci V."/>
            <person name="Roberts B."/>
            <person name="Faith J."/>
            <person name="Norman J.M."/>
        </authorList>
    </citation>
    <scope>NUCLEOTIDE SEQUENCE</scope>
    <source>
        <strain evidence="4">VE303-04</strain>
    </source>
</reference>
<dbReference type="CDD" id="cd13603">
    <property type="entry name" value="PBP2_TRAP_Siap_TeaA_like"/>
    <property type="match status" value="1"/>
</dbReference>
<protein>
    <submittedName>
        <fullName evidence="5">Sialic acid-binding periplasmic protein SiaP</fullName>
    </submittedName>
    <submittedName>
        <fullName evidence="4">TRAP transporter substrate-binding protein</fullName>
    </submittedName>
</protein>
<dbReference type="InterPro" id="IPR038404">
    <property type="entry name" value="TRAP_DctP_sf"/>
</dbReference>
<dbReference type="RefSeq" id="WP_021643252.1">
    <property type="nucleotide sequence ID" value="NZ_CACRUA010000009.1"/>
</dbReference>
<evidence type="ECO:0000313" key="5">
    <source>
        <dbReference type="EMBL" id="VYT91584.1"/>
    </source>
</evidence>
<dbReference type="EMBL" id="JAINVB010000001">
    <property type="protein sequence ID" value="MCK0087431.1"/>
    <property type="molecule type" value="Genomic_DNA"/>
</dbReference>
<feature type="chain" id="PRO_5038426884" evidence="3">
    <location>
        <begin position="22"/>
        <end position="371"/>
    </location>
</feature>
<dbReference type="Pfam" id="PF03480">
    <property type="entry name" value="DctP"/>
    <property type="match status" value="1"/>
</dbReference>
<feature type="compositionally biased region" description="Low complexity" evidence="2">
    <location>
        <begin position="24"/>
        <end position="45"/>
    </location>
</feature>
<dbReference type="PROSITE" id="PS51257">
    <property type="entry name" value="PROKAR_LIPOPROTEIN"/>
    <property type="match status" value="1"/>
</dbReference>
<dbReference type="EMBL" id="CACRUA010000009">
    <property type="protein sequence ID" value="VYT91584.1"/>
    <property type="molecule type" value="Genomic_DNA"/>
</dbReference>
<dbReference type="Gene3D" id="3.40.190.170">
    <property type="entry name" value="Bacterial extracellular solute-binding protein, family 7"/>
    <property type="match status" value="1"/>
</dbReference>
<dbReference type="Proteomes" id="UP001203136">
    <property type="component" value="Unassembled WGS sequence"/>
</dbReference>
<sequence length="371" mass="39547">MKKIIAMIMTGAIALSLTACSNSSGSAPSPSSNGTSSGNTAGAATDKAASDIDTSEYGNLDPVELVLADSAAKGAAGSTFDELVAIKVSEITGGQLTIDTHLNGELGNDTDLLRQMQNGDIDIVGCQIAPMVSFIPELAIFDLPMVFAKHDGDKIDAVLNGDSKTRATLDTAYETAGMHLLGVLQNATYRLTTANVNLETLGDFKALQIRTMENSNHMAFWTAIGAEPTPLAWAEVYFALQSGTIDAQENAADTIVGANLSEVQSCLACTNHILYANQICINKASWDALDPAYQSALEQAVTEAMAEMRTQLSDIDRENKKILEDGGMTIINYDDSFFDEILALDGVRTLYDQIDQNTNGLAQILQDELTQ</sequence>